<accession>A0AA35ZNI7</accession>
<reference evidence="4" key="1">
    <citation type="submission" date="2023-04" db="EMBL/GenBank/DDBJ databases">
        <authorList>
            <person name="Vijverberg K."/>
            <person name="Xiong W."/>
            <person name="Schranz E."/>
        </authorList>
    </citation>
    <scope>NUCLEOTIDE SEQUENCE</scope>
</reference>
<keyword evidence="5" id="KW-1185">Reference proteome</keyword>
<dbReference type="GO" id="GO:0005829">
    <property type="term" value="C:cytosol"/>
    <property type="evidence" value="ECO:0007669"/>
    <property type="project" value="TreeGrafter"/>
</dbReference>
<feature type="coiled-coil region" evidence="3">
    <location>
        <begin position="85"/>
        <end position="112"/>
    </location>
</feature>
<dbReference type="Proteomes" id="UP001177003">
    <property type="component" value="Chromosome 8"/>
</dbReference>
<protein>
    <submittedName>
        <fullName evidence="4">Uncharacterized protein</fullName>
    </submittedName>
</protein>
<dbReference type="PANTHER" id="PTHR43880">
    <property type="entry name" value="ALCOHOL DEHYDROGENASE"/>
    <property type="match status" value="1"/>
</dbReference>
<keyword evidence="3" id="KW-0175">Coiled coil</keyword>
<gene>
    <name evidence="4" type="ORF">LSALG_LOCUS34872</name>
</gene>
<evidence type="ECO:0000256" key="3">
    <source>
        <dbReference type="SAM" id="Coils"/>
    </source>
</evidence>
<dbReference type="GO" id="GO:0046294">
    <property type="term" value="P:formaldehyde catabolic process"/>
    <property type="evidence" value="ECO:0007669"/>
    <property type="project" value="TreeGrafter"/>
</dbReference>
<sequence>MEDIGDTAPSPITFKVQTRIGTSLASRISSGSVVNNNSPVFRDTYFYLRLASSPTKATSIVGLHQLHPSSSYHVMIRLLSYVEVLGQMAAELQSKKTKINQLTRDMLTMEQRLNSETLAFAGGFHIRDSLLVGASVIKEVAEGARLCGGKRIIGVDLNQDKFEIEKKFGVTDSVNPRNMRYKAVSRVILYIMLHMFLEAGDN</sequence>
<dbReference type="Gene3D" id="3.40.50.720">
    <property type="entry name" value="NAD(P)-binding Rossmann-like Domain"/>
    <property type="match status" value="1"/>
</dbReference>
<keyword evidence="1" id="KW-0479">Metal-binding</keyword>
<dbReference type="GO" id="GO:0008270">
    <property type="term" value="F:zinc ion binding"/>
    <property type="evidence" value="ECO:0007669"/>
    <property type="project" value="TreeGrafter"/>
</dbReference>
<dbReference type="SUPFAM" id="SSF51735">
    <property type="entry name" value="NAD(P)-binding Rossmann-fold domains"/>
    <property type="match status" value="1"/>
</dbReference>
<evidence type="ECO:0000256" key="1">
    <source>
        <dbReference type="ARBA" id="ARBA00022723"/>
    </source>
</evidence>
<dbReference type="EMBL" id="OX465084">
    <property type="protein sequence ID" value="CAI9295958.1"/>
    <property type="molecule type" value="Genomic_DNA"/>
</dbReference>
<dbReference type="GO" id="GO:0051903">
    <property type="term" value="F:S-(hydroxymethyl)glutathione dehydrogenase [NAD(P)+] activity"/>
    <property type="evidence" value="ECO:0007669"/>
    <property type="project" value="TreeGrafter"/>
</dbReference>
<name>A0AA35ZNI7_LACSI</name>
<dbReference type="PANTHER" id="PTHR43880:SF7">
    <property type="entry name" value="ALCOHOL DEHYDROGENASE-LIKE 7"/>
    <property type="match status" value="1"/>
</dbReference>
<evidence type="ECO:0000313" key="5">
    <source>
        <dbReference type="Proteomes" id="UP001177003"/>
    </source>
</evidence>
<keyword evidence="2" id="KW-0862">Zinc</keyword>
<proteinExistence type="predicted"/>
<evidence type="ECO:0000313" key="4">
    <source>
        <dbReference type="EMBL" id="CAI9295958.1"/>
    </source>
</evidence>
<dbReference type="AlphaFoldDB" id="A0AA35ZNI7"/>
<organism evidence="4 5">
    <name type="scientific">Lactuca saligna</name>
    <name type="common">Willowleaf lettuce</name>
    <dbReference type="NCBI Taxonomy" id="75948"/>
    <lineage>
        <taxon>Eukaryota</taxon>
        <taxon>Viridiplantae</taxon>
        <taxon>Streptophyta</taxon>
        <taxon>Embryophyta</taxon>
        <taxon>Tracheophyta</taxon>
        <taxon>Spermatophyta</taxon>
        <taxon>Magnoliopsida</taxon>
        <taxon>eudicotyledons</taxon>
        <taxon>Gunneridae</taxon>
        <taxon>Pentapetalae</taxon>
        <taxon>asterids</taxon>
        <taxon>campanulids</taxon>
        <taxon>Asterales</taxon>
        <taxon>Asteraceae</taxon>
        <taxon>Cichorioideae</taxon>
        <taxon>Cichorieae</taxon>
        <taxon>Lactucinae</taxon>
        <taxon>Lactuca</taxon>
    </lineage>
</organism>
<evidence type="ECO:0000256" key="2">
    <source>
        <dbReference type="ARBA" id="ARBA00022833"/>
    </source>
</evidence>
<dbReference type="InterPro" id="IPR036291">
    <property type="entry name" value="NAD(P)-bd_dom_sf"/>
</dbReference>